<gene>
    <name evidence="2" type="ORF">T01_14718</name>
</gene>
<reference evidence="2 3" key="1">
    <citation type="submission" date="2015-01" db="EMBL/GenBank/DDBJ databases">
        <title>Evolution of Trichinella species and genotypes.</title>
        <authorList>
            <person name="Korhonen P.K."/>
            <person name="Edoardo P."/>
            <person name="Giuseppe L.R."/>
            <person name="Gasser R.B."/>
        </authorList>
    </citation>
    <scope>NUCLEOTIDE SEQUENCE [LARGE SCALE GENOMIC DNA]</scope>
    <source>
        <strain evidence="2">ISS3</strain>
    </source>
</reference>
<sequence>MTSRRRSTATTKLSRRARKRDAQDERINLEINGEDDDHCTSAKQSCQLSGVGKCAIITVERVLQEWEVEVNEIASISFSFPAFFNLFLKNLN</sequence>
<organism evidence="2 3">
    <name type="scientific">Trichinella spiralis</name>
    <name type="common">Trichina worm</name>
    <dbReference type="NCBI Taxonomy" id="6334"/>
    <lineage>
        <taxon>Eukaryota</taxon>
        <taxon>Metazoa</taxon>
        <taxon>Ecdysozoa</taxon>
        <taxon>Nematoda</taxon>
        <taxon>Enoplea</taxon>
        <taxon>Dorylaimia</taxon>
        <taxon>Trichinellida</taxon>
        <taxon>Trichinellidae</taxon>
        <taxon>Trichinella</taxon>
    </lineage>
</organism>
<feature type="compositionally biased region" description="Basic residues" evidence="1">
    <location>
        <begin position="1"/>
        <end position="19"/>
    </location>
</feature>
<feature type="region of interest" description="Disordered" evidence="1">
    <location>
        <begin position="1"/>
        <end position="27"/>
    </location>
</feature>
<proteinExistence type="predicted"/>
<evidence type="ECO:0000313" key="2">
    <source>
        <dbReference type="EMBL" id="KRY33803.1"/>
    </source>
</evidence>
<evidence type="ECO:0000313" key="3">
    <source>
        <dbReference type="Proteomes" id="UP000054776"/>
    </source>
</evidence>
<dbReference type="Proteomes" id="UP000054776">
    <property type="component" value="Unassembled WGS sequence"/>
</dbReference>
<dbReference type="EMBL" id="JYDH01000076">
    <property type="protein sequence ID" value="KRY33803.1"/>
    <property type="molecule type" value="Genomic_DNA"/>
</dbReference>
<dbReference type="AlphaFoldDB" id="A0A0V1B9Z9"/>
<dbReference type="InParanoid" id="A0A0V1B9Z9"/>
<comment type="caution">
    <text evidence="2">The sequence shown here is derived from an EMBL/GenBank/DDBJ whole genome shotgun (WGS) entry which is preliminary data.</text>
</comment>
<evidence type="ECO:0000256" key="1">
    <source>
        <dbReference type="SAM" id="MobiDB-lite"/>
    </source>
</evidence>
<dbReference type="OrthoDB" id="5920103at2759"/>
<accession>A0A0V1B9Z9</accession>
<name>A0A0V1B9Z9_TRISP</name>
<keyword evidence="3" id="KW-1185">Reference proteome</keyword>
<protein>
    <submittedName>
        <fullName evidence="2">Uncharacterized protein</fullName>
    </submittedName>
</protein>